<keyword evidence="9" id="KW-1185">Reference proteome</keyword>
<dbReference type="RefSeq" id="WP_153479970.1">
    <property type="nucleotide sequence ID" value="NZ_VWNA01000001.1"/>
</dbReference>
<feature type="transmembrane region" description="Helical" evidence="7">
    <location>
        <begin position="138"/>
        <end position="160"/>
    </location>
</feature>
<organism evidence="8 9">
    <name type="scientific">Segnochrobactrum spirostomi</name>
    <dbReference type="NCBI Taxonomy" id="2608987"/>
    <lineage>
        <taxon>Bacteria</taxon>
        <taxon>Pseudomonadati</taxon>
        <taxon>Pseudomonadota</taxon>
        <taxon>Alphaproteobacteria</taxon>
        <taxon>Hyphomicrobiales</taxon>
        <taxon>Segnochrobactraceae</taxon>
        <taxon>Segnochrobactrum</taxon>
    </lineage>
</organism>
<evidence type="ECO:0000256" key="2">
    <source>
        <dbReference type="ARBA" id="ARBA00009772"/>
    </source>
</evidence>
<evidence type="ECO:0000313" key="9">
    <source>
        <dbReference type="Proteomes" id="UP000332515"/>
    </source>
</evidence>
<dbReference type="GO" id="GO:0006605">
    <property type="term" value="P:protein targeting"/>
    <property type="evidence" value="ECO:0007669"/>
    <property type="project" value="InterPro"/>
</dbReference>
<feature type="transmembrane region" description="Helical" evidence="7">
    <location>
        <begin position="172"/>
        <end position="192"/>
    </location>
</feature>
<name>A0A6A7Y2Y9_9HYPH</name>
<dbReference type="PRINTS" id="PR00953">
    <property type="entry name" value="TYPE3IMRPROT"/>
</dbReference>
<comment type="similarity">
    <text evidence="2">Belongs to the FliR/MopE/SpaR family.</text>
</comment>
<keyword evidence="5 7" id="KW-1133">Transmembrane helix</keyword>
<keyword evidence="8" id="KW-0282">Flagellum</keyword>
<proteinExistence type="inferred from homology"/>
<dbReference type="Pfam" id="PF01311">
    <property type="entry name" value="Bac_export_1"/>
    <property type="match status" value="1"/>
</dbReference>
<dbReference type="InterPro" id="IPR002010">
    <property type="entry name" value="T3SS_IM_R"/>
</dbReference>
<dbReference type="Proteomes" id="UP000332515">
    <property type="component" value="Unassembled WGS sequence"/>
</dbReference>
<evidence type="ECO:0000256" key="1">
    <source>
        <dbReference type="ARBA" id="ARBA00004651"/>
    </source>
</evidence>
<protein>
    <submittedName>
        <fullName evidence="8">Flagellar biosynthetic protein FliR</fullName>
    </submittedName>
</protein>
<comment type="caution">
    <text evidence="8">The sequence shown here is derived from an EMBL/GenBank/DDBJ whole genome shotgun (WGS) entry which is preliminary data.</text>
</comment>
<evidence type="ECO:0000256" key="6">
    <source>
        <dbReference type="ARBA" id="ARBA00023136"/>
    </source>
</evidence>
<dbReference type="PANTHER" id="PTHR30065">
    <property type="entry name" value="FLAGELLAR BIOSYNTHETIC PROTEIN FLIR"/>
    <property type="match status" value="1"/>
</dbReference>
<dbReference type="GO" id="GO:0005886">
    <property type="term" value="C:plasma membrane"/>
    <property type="evidence" value="ECO:0007669"/>
    <property type="project" value="UniProtKB-SubCell"/>
</dbReference>
<reference evidence="8 9" key="1">
    <citation type="submission" date="2019-09" db="EMBL/GenBank/DDBJ databases">
        <title>Segnochrobactrum spirostomi gen. nov., sp. nov., isolated from the ciliate Spirostomum cf. yagiui and description of a novel family, Segnochrobactraceae fam. nov. within the order Rhizobiales of the class Alphaproteobacteria.</title>
        <authorList>
            <person name="Akter S."/>
            <person name="Shazib S.U.A."/>
            <person name="Shin M.K."/>
        </authorList>
    </citation>
    <scope>NUCLEOTIDE SEQUENCE [LARGE SCALE GENOMIC DNA]</scope>
    <source>
        <strain evidence="8 9">Sp-1</strain>
    </source>
</reference>
<keyword evidence="4 7" id="KW-0812">Transmembrane</keyword>
<comment type="subcellular location">
    <subcellularLocation>
        <location evidence="1">Cell membrane</location>
        <topology evidence="1">Multi-pass membrane protein</topology>
    </subcellularLocation>
</comment>
<evidence type="ECO:0000256" key="3">
    <source>
        <dbReference type="ARBA" id="ARBA00022475"/>
    </source>
</evidence>
<keyword evidence="8" id="KW-0969">Cilium</keyword>
<evidence type="ECO:0000256" key="7">
    <source>
        <dbReference type="SAM" id="Phobius"/>
    </source>
</evidence>
<feature type="transmembrane region" description="Helical" evidence="7">
    <location>
        <begin position="38"/>
        <end position="61"/>
    </location>
</feature>
<dbReference type="AlphaFoldDB" id="A0A6A7Y2Y9"/>
<sequence length="210" mass="22334">MALGVTLALTPLLIGEPLAVLRGGGLGDTVRLIVSEILTGLLIGIIGRFFFLALQTILVVITQSIGLSPLPGSMFEDSEPLPPMASIFSLAAATMMFASDLHWELLRGLVGSYKALPVGLEFGARIGLNEIADHLSEAFVVALRIGSPFIIYAIVVNFGIGLTNKLVPTIPVFFIATPFITAGGLLLMFFTAREFLNIFVGAFAAWLQQG</sequence>
<gene>
    <name evidence="8" type="ORF">F0357_08755</name>
</gene>
<evidence type="ECO:0000313" key="8">
    <source>
        <dbReference type="EMBL" id="MQT12737.1"/>
    </source>
</evidence>
<dbReference type="EMBL" id="VWNA01000001">
    <property type="protein sequence ID" value="MQT12737.1"/>
    <property type="molecule type" value="Genomic_DNA"/>
</dbReference>
<evidence type="ECO:0000256" key="4">
    <source>
        <dbReference type="ARBA" id="ARBA00022692"/>
    </source>
</evidence>
<dbReference type="PANTHER" id="PTHR30065:SF1">
    <property type="entry name" value="SURFACE PRESENTATION OF ANTIGENS PROTEIN SPAR"/>
    <property type="match status" value="1"/>
</dbReference>
<evidence type="ECO:0000256" key="5">
    <source>
        <dbReference type="ARBA" id="ARBA00022989"/>
    </source>
</evidence>
<keyword evidence="6 7" id="KW-0472">Membrane</keyword>
<keyword evidence="8" id="KW-0966">Cell projection</keyword>
<keyword evidence="3" id="KW-1003">Cell membrane</keyword>
<accession>A0A6A7Y2Y9</accession>